<evidence type="ECO:0000313" key="2">
    <source>
        <dbReference type="Proteomes" id="UP000252355"/>
    </source>
</evidence>
<gene>
    <name evidence="1" type="ORF">OZSIB_0671</name>
</gene>
<proteinExistence type="predicted"/>
<dbReference type="AlphaFoldDB" id="A0A367ZUK8"/>
<organism evidence="1 2">
    <name type="scientific">Candidatus Ozemobacter sibiricus</name>
    <dbReference type="NCBI Taxonomy" id="2268124"/>
    <lineage>
        <taxon>Bacteria</taxon>
        <taxon>Candidatus Ozemobacteria</taxon>
        <taxon>Candidatus Ozemobacterales</taxon>
        <taxon>Candidatus Ozemobacteraceae</taxon>
        <taxon>Candidatus Ozemobacter</taxon>
    </lineage>
</organism>
<protein>
    <recommendedName>
        <fullName evidence="3">DUF3108 domain-containing protein</fullName>
    </recommendedName>
</protein>
<dbReference type="EMBL" id="QOQW01000001">
    <property type="protein sequence ID" value="RCK81537.1"/>
    <property type="molecule type" value="Genomic_DNA"/>
</dbReference>
<comment type="caution">
    <text evidence="1">The sequence shown here is derived from an EMBL/GenBank/DDBJ whole genome shotgun (WGS) entry which is preliminary data.</text>
</comment>
<evidence type="ECO:0008006" key="3">
    <source>
        <dbReference type="Google" id="ProtNLM"/>
    </source>
</evidence>
<evidence type="ECO:0000313" key="1">
    <source>
        <dbReference type="EMBL" id="RCK81537.1"/>
    </source>
</evidence>
<name>A0A367ZUK8_9BACT</name>
<sequence length="231" mass="26108">MKRRNFGWVVWLVTIWGIGLAGSVLAQSADVWEAYEINAQYRGGVKKGFEELGCAVAGFLPQPDGSREVVFHACVRDPEHRKKFYGIRLKLAYSFDPKGQVKTISERYAWFDNFEPQHQDQIKDMILLLATIKDGSLLQSAFKELLINATTVKITGRTGSAGKSMELDIERPGDPRLEGKFFLKAASPAWNLTKFRMKRGKISVSFVTNPLAQIQAEYQTKEPFSRVVFGR</sequence>
<dbReference type="Proteomes" id="UP000252355">
    <property type="component" value="Unassembled WGS sequence"/>
</dbReference>
<reference evidence="1 2" key="1">
    <citation type="submission" date="2018-05" db="EMBL/GenBank/DDBJ databases">
        <title>A metagenomic window into the 2 km-deep terrestrial subsurface aquifer revealed taxonomically and functionally diverse microbial community comprising novel uncultured bacterial lineages.</title>
        <authorList>
            <person name="Kadnikov V.V."/>
            <person name="Mardanov A.V."/>
            <person name="Beletsky A.V."/>
            <person name="Banks D."/>
            <person name="Pimenov N.V."/>
            <person name="Frank Y.A."/>
            <person name="Karnachuk O.V."/>
            <person name="Ravin N.V."/>
        </authorList>
    </citation>
    <scope>NUCLEOTIDE SEQUENCE [LARGE SCALE GENOMIC DNA]</scope>
    <source>
        <strain evidence="1">BY5</strain>
    </source>
</reference>
<accession>A0A367ZUK8</accession>